<dbReference type="PANTHER" id="PTHR43689">
    <property type="entry name" value="HYDROLASE"/>
    <property type="match status" value="1"/>
</dbReference>
<dbReference type="Gene3D" id="3.40.50.1820">
    <property type="entry name" value="alpha/beta hydrolase"/>
    <property type="match status" value="1"/>
</dbReference>
<keyword evidence="3" id="KW-1185">Reference proteome</keyword>
<keyword evidence="2" id="KW-0378">Hydrolase</keyword>
<dbReference type="InterPro" id="IPR000073">
    <property type="entry name" value="AB_hydrolase_1"/>
</dbReference>
<dbReference type="Proteomes" id="UP000515663">
    <property type="component" value="Chromosome"/>
</dbReference>
<evidence type="ECO:0000313" key="2">
    <source>
        <dbReference type="EMBL" id="QMT03087.1"/>
    </source>
</evidence>
<dbReference type="PRINTS" id="PR00412">
    <property type="entry name" value="EPOXHYDRLASE"/>
</dbReference>
<dbReference type="InterPro" id="IPR029058">
    <property type="entry name" value="AB_hydrolase_fold"/>
</dbReference>
<dbReference type="SUPFAM" id="SSF53474">
    <property type="entry name" value="alpha/beta-Hydrolases"/>
    <property type="match status" value="1"/>
</dbReference>
<protein>
    <submittedName>
        <fullName evidence="2">Alpha/beta hydrolase</fullName>
    </submittedName>
</protein>
<accession>A0A7D7R4S1</accession>
<name>A0A7D7R4S1_9ACTN</name>
<dbReference type="InterPro" id="IPR000639">
    <property type="entry name" value="Epox_hydrolase-like"/>
</dbReference>
<organism evidence="2 3">
    <name type="scientific">Gordonia jinghuaiqii</name>
    <dbReference type="NCBI Taxonomy" id="2758710"/>
    <lineage>
        <taxon>Bacteria</taxon>
        <taxon>Bacillati</taxon>
        <taxon>Actinomycetota</taxon>
        <taxon>Actinomycetes</taxon>
        <taxon>Mycobacteriales</taxon>
        <taxon>Gordoniaceae</taxon>
        <taxon>Gordonia</taxon>
    </lineage>
</organism>
<proteinExistence type="predicted"/>
<gene>
    <name evidence="2" type="ORF">H1R19_08235</name>
</gene>
<sequence length="390" mass="41537">MSGATAMDESERVGLLAGVAGVAALGAMAALGAARNIARNRVVGTADPHADADLTALYGERATTVTTDDGLELAVRIVDLGTASEETAPEATAPDLTVVFVHGFSLRLASWHFQREQLAEEWADRNHRLVFYDHRGHGDSDPAPTETCTIAQLADDAAAVIRAVAPVGPVVLVGHSMGGMALMGLARRHPALFSAHGPVSGVGLVATASRGLTEAGLGEGLSNPVIDAFRMTVRRVPRLVQAGRGLTRQALEPVLVAASFGPTFYSPALGRAVEKMIQNTPIETIVNFLHALETHDESTALPVLAQVPTTVVCGDRDRLTPLPNSVRMYSQLGRDSRLVVVKGAGHMVQMEEPRLVTDAIVDLVDRARQALPAPRRRWWKRGTRPSEPPR</sequence>
<dbReference type="KEGG" id="gji:H1R19_08235"/>
<dbReference type="AlphaFoldDB" id="A0A7D7R4S1"/>
<feature type="domain" description="AB hydrolase-1" evidence="1">
    <location>
        <begin position="97"/>
        <end position="353"/>
    </location>
</feature>
<dbReference type="Pfam" id="PF00561">
    <property type="entry name" value="Abhydrolase_1"/>
    <property type="match status" value="1"/>
</dbReference>
<evidence type="ECO:0000313" key="3">
    <source>
        <dbReference type="Proteomes" id="UP000515663"/>
    </source>
</evidence>
<dbReference type="PANTHER" id="PTHR43689:SF8">
    <property type="entry name" value="ALPHA_BETA-HYDROLASES SUPERFAMILY PROTEIN"/>
    <property type="match status" value="1"/>
</dbReference>
<dbReference type="GO" id="GO:0016787">
    <property type="term" value="F:hydrolase activity"/>
    <property type="evidence" value="ECO:0007669"/>
    <property type="project" value="UniProtKB-KW"/>
</dbReference>
<reference evidence="3" key="1">
    <citation type="submission" date="2020-07" db="EMBL/GenBank/DDBJ databases">
        <title>novel species isolated from the respiratory tract of Marmot.</title>
        <authorList>
            <person name="Zhang G."/>
        </authorList>
    </citation>
    <scope>NUCLEOTIDE SEQUENCE [LARGE SCALE GENOMIC DNA]</scope>
    <source>
        <strain evidence="3">686</strain>
    </source>
</reference>
<dbReference type="EMBL" id="CP059491">
    <property type="protein sequence ID" value="QMT03087.1"/>
    <property type="molecule type" value="Genomic_DNA"/>
</dbReference>
<evidence type="ECO:0000259" key="1">
    <source>
        <dbReference type="Pfam" id="PF00561"/>
    </source>
</evidence>